<organism evidence="1 2">
    <name type="scientific">Eumeta variegata</name>
    <name type="common">Bagworm moth</name>
    <name type="synonym">Eumeta japonica</name>
    <dbReference type="NCBI Taxonomy" id="151549"/>
    <lineage>
        <taxon>Eukaryota</taxon>
        <taxon>Metazoa</taxon>
        <taxon>Ecdysozoa</taxon>
        <taxon>Arthropoda</taxon>
        <taxon>Hexapoda</taxon>
        <taxon>Insecta</taxon>
        <taxon>Pterygota</taxon>
        <taxon>Neoptera</taxon>
        <taxon>Endopterygota</taxon>
        <taxon>Lepidoptera</taxon>
        <taxon>Glossata</taxon>
        <taxon>Ditrysia</taxon>
        <taxon>Tineoidea</taxon>
        <taxon>Psychidae</taxon>
        <taxon>Oiketicinae</taxon>
        <taxon>Eumeta</taxon>
    </lineage>
</organism>
<keyword evidence="2" id="KW-1185">Reference proteome</keyword>
<dbReference type="AlphaFoldDB" id="A0A4C1VA23"/>
<dbReference type="Proteomes" id="UP000299102">
    <property type="component" value="Unassembled WGS sequence"/>
</dbReference>
<name>A0A4C1VA23_EUMVA</name>
<comment type="caution">
    <text evidence="1">The sequence shown here is derived from an EMBL/GenBank/DDBJ whole genome shotgun (WGS) entry which is preliminary data.</text>
</comment>
<evidence type="ECO:0000313" key="1">
    <source>
        <dbReference type="EMBL" id="GBP35499.1"/>
    </source>
</evidence>
<accession>A0A4C1VA23</accession>
<gene>
    <name evidence="1" type="ORF">EVAR_20009_1</name>
</gene>
<dbReference type="EMBL" id="BGZK01000304">
    <property type="protein sequence ID" value="GBP35499.1"/>
    <property type="molecule type" value="Genomic_DNA"/>
</dbReference>
<reference evidence="1 2" key="1">
    <citation type="journal article" date="2019" name="Commun. Biol.">
        <title>The bagworm genome reveals a unique fibroin gene that provides high tensile strength.</title>
        <authorList>
            <person name="Kono N."/>
            <person name="Nakamura H."/>
            <person name="Ohtoshi R."/>
            <person name="Tomita M."/>
            <person name="Numata K."/>
            <person name="Arakawa K."/>
        </authorList>
    </citation>
    <scope>NUCLEOTIDE SEQUENCE [LARGE SCALE GENOMIC DNA]</scope>
</reference>
<evidence type="ECO:0000313" key="2">
    <source>
        <dbReference type="Proteomes" id="UP000299102"/>
    </source>
</evidence>
<proteinExistence type="predicted"/>
<protein>
    <submittedName>
        <fullName evidence="1">Uncharacterized protein</fullName>
    </submittedName>
</protein>
<sequence length="90" mass="10297">MNSMLVNAPEDNAAVKVFSYDETLQRVPRLKKSNTKILHRKISADTPYSLVSLSVSQKIFYRGIAARLEAHVTVEYRSRTERRLKQDAMG</sequence>